<evidence type="ECO:0000313" key="2">
    <source>
        <dbReference type="EMBL" id="GKT32837.1"/>
    </source>
</evidence>
<name>A0ABQ5KJZ4_9EUKA</name>
<dbReference type="SUPFAM" id="SSF50156">
    <property type="entry name" value="PDZ domain-like"/>
    <property type="match status" value="1"/>
</dbReference>
<evidence type="ECO:0000259" key="1">
    <source>
        <dbReference type="PROSITE" id="PS50106"/>
    </source>
</evidence>
<evidence type="ECO:0000313" key="3">
    <source>
        <dbReference type="Proteomes" id="UP001057375"/>
    </source>
</evidence>
<dbReference type="SUPFAM" id="SSF52096">
    <property type="entry name" value="ClpP/crotonase"/>
    <property type="match status" value="1"/>
</dbReference>
<dbReference type="Pfam" id="PF17820">
    <property type="entry name" value="PDZ_6"/>
    <property type="match status" value="1"/>
</dbReference>
<comment type="caution">
    <text evidence="2">The sequence shown here is derived from an EMBL/GenBank/DDBJ whole genome shotgun (WGS) entry which is preliminary data.</text>
</comment>
<dbReference type="Gene3D" id="3.90.226.10">
    <property type="entry name" value="2-enoyl-CoA Hydratase, Chain A, domain 1"/>
    <property type="match status" value="1"/>
</dbReference>
<dbReference type="InterPro" id="IPR001478">
    <property type="entry name" value="PDZ"/>
</dbReference>
<dbReference type="Proteomes" id="UP001057375">
    <property type="component" value="Unassembled WGS sequence"/>
</dbReference>
<dbReference type="InterPro" id="IPR005151">
    <property type="entry name" value="Tail-specific_protease"/>
</dbReference>
<feature type="non-terminal residue" evidence="2">
    <location>
        <position position="195"/>
    </location>
</feature>
<organism evidence="2 3">
    <name type="scientific">Aduncisulcus paluster</name>
    <dbReference type="NCBI Taxonomy" id="2918883"/>
    <lineage>
        <taxon>Eukaryota</taxon>
        <taxon>Metamonada</taxon>
        <taxon>Carpediemonas-like organisms</taxon>
        <taxon>Aduncisulcus</taxon>
    </lineage>
</organism>
<dbReference type="EMBL" id="BQXS01002680">
    <property type="protein sequence ID" value="GKT32837.1"/>
    <property type="molecule type" value="Genomic_DNA"/>
</dbReference>
<dbReference type="Pfam" id="PF03572">
    <property type="entry name" value="Peptidase_S41"/>
    <property type="match status" value="1"/>
</dbReference>
<proteinExistence type="predicted"/>
<dbReference type="SMART" id="SM00228">
    <property type="entry name" value="PDZ"/>
    <property type="match status" value="1"/>
</dbReference>
<feature type="domain" description="PDZ" evidence="1">
    <location>
        <begin position="67"/>
        <end position="110"/>
    </location>
</feature>
<sequence>MLRERHGKSPSAAIPIEPVGTGELDYLELLLDVIEEYYVDEIDSDVLVEGAFRGVFDQLDQYKSDYIKVISPIEDTPGARAGIQTNDLIIAVDGQSLKGATLEEAVEIMRGEAGTSLKLTIQRPGLADTLIFEIVREIIEVNPVKFEIREDGIVNFRLKSFNEHSAKDVKAALEEIKKDRNVKGMVIDLRNNPGG</sequence>
<reference evidence="2" key="1">
    <citation type="submission" date="2022-03" db="EMBL/GenBank/DDBJ databases">
        <title>Draft genome sequence of Aduncisulcus paluster, a free-living microaerophilic Fornicata.</title>
        <authorList>
            <person name="Yuyama I."/>
            <person name="Kume K."/>
            <person name="Tamura T."/>
            <person name="Inagaki Y."/>
            <person name="Hashimoto T."/>
        </authorList>
    </citation>
    <scope>NUCLEOTIDE SEQUENCE</scope>
    <source>
        <strain evidence="2">NY0171</strain>
    </source>
</reference>
<protein>
    <recommendedName>
        <fullName evidence="1">PDZ domain-containing protein</fullName>
    </recommendedName>
</protein>
<dbReference type="CDD" id="cd06782">
    <property type="entry name" value="cpPDZ_CPP-like"/>
    <property type="match status" value="1"/>
</dbReference>
<dbReference type="InterPro" id="IPR036034">
    <property type="entry name" value="PDZ_sf"/>
</dbReference>
<dbReference type="PANTHER" id="PTHR32060:SF30">
    <property type="entry name" value="CARBOXY-TERMINAL PROCESSING PROTEASE CTPA"/>
    <property type="match status" value="1"/>
</dbReference>
<dbReference type="Gene3D" id="2.30.42.10">
    <property type="match status" value="1"/>
</dbReference>
<dbReference type="PROSITE" id="PS50106">
    <property type="entry name" value="PDZ"/>
    <property type="match status" value="1"/>
</dbReference>
<dbReference type="InterPro" id="IPR041489">
    <property type="entry name" value="PDZ_6"/>
</dbReference>
<accession>A0ABQ5KJZ4</accession>
<keyword evidence="3" id="KW-1185">Reference proteome</keyword>
<dbReference type="InterPro" id="IPR029045">
    <property type="entry name" value="ClpP/crotonase-like_dom_sf"/>
</dbReference>
<gene>
    <name evidence="2" type="ORF">ADUPG1_002355</name>
</gene>
<dbReference type="PANTHER" id="PTHR32060">
    <property type="entry name" value="TAIL-SPECIFIC PROTEASE"/>
    <property type="match status" value="1"/>
</dbReference>